<dbReference type="PROSITE" id="PS50893">
    <property type="entry name" value="ABC_TRANSPORTER_2"/>
    <property type="match status" value="1"/>
</dbReference>
<keyword evidence="2" id="KW-0547">Nucleotide-binding</keyword>
<dbReference type="CDD" id="cd03214">
    <property type="entry name" value="ABC_Iron-Siderophores_B12_Hemin"/>
    <property type="match status" value="1"/>
</dbReference>
<dbReference type="GO" id="GO:0016887">
    <property type="term" value="F:ATP hydrolysis activity"/>
    <property type="evidence" value="ECO:0007669"/>
    <property type="project" value="InterPro"/>
</dbReference>
<dbReference type="EMBL" id="PDFK01000006">
    <property type="protein sequence ID" value="PKU50484.1"/>
    <property type="molecule type" value="Genomic_DNA"/>
</dbReference>
<evidence type="ECO:0000259" key="4">
    <source>
        <dbReference type="PROSITE" id="PS50893"/>
    </source>
</evidence>
<evidence type="ECO:0000256" key="3">
    <source>
        <dbReference type="ARBA" id="ARBA00022840"/>
    </source>
</evidence>
<dbReference type="Pfam" id="PF00005">
    <property type="entry name" value="ABC_tran"/>
    <property type="match status" value="1"/>
</dbReference>
<accession>A0A2I0UWM9</accession>
<dbReference type="Gene3D" id="3.40.50.300">
    <property type="entry name" value="P-loop containing nucleotide triphosphate hydrolases"/>
    <property type="match status" value="1"/>
</dbReference>
<dbReference type="SUPFAM" id="SSF52540">
    <property type="entry name" value="P-loop containing nucleoside triphosphate hydrolases"/>
    <property type="match status" value="1"/>
</dbReference>
<proteinExistence type="predicted"/>
<dbReference type="FunFam" id="3.40.50.300:FF:000134">
    <property type="entry name" value="Iron-enterobactin ABC transporter ATP-binding protein"/>
    <property type="match status" value="1"/>
</dbReference>
<reference evidence="5 6" key="1">
    <citation type="submission" date="2017-10" db="EMBL/GenBank/DDBJ databases">
        <title>Draft genome of Lysinibacillus fusiformis strain Juneja, a laboratory-derived pathogen of Drosophila melanogaster.</title>
        <authorList>
            <person name="Smith B.R."/>
            <person name="Unckless R.L."/>
        </authorList>
    </citation>
    <scope>NUCLEOTIDE SEQUENCE [LARGE SCALE GENOMIC DNA]</scope>
    <source>
        <strain evidence="5 6">Juneja</strain>
    </source>
</reference>
<name>A0A2I0UWM9_9BACI</name>
<dbReference type="PANTHER" id="PTHR42794:SF2">
    <property type="entry name" value="ABC TRANSPORTER ATP-BINDING PROTEIN"/>
    <property type="match status" value="1"/>
</dbReference>
<dbReference type="PROSITE" id="PS00211">
    <property type="entry name" value="ABC_TRANSPORTER_1"/>
    <property type="match status" value="1"/>
</dbReference>
<protein>
    <submittedName>
        <fullName evidence="5">ABC transporter ATP-binding protein</fullName>
    </submittedName>
</protein>
<dbReference type="InterPro" id="IPR027417">
    <property type="entry name" value="P-loop_NTPase"/>
</dbReference>
<dbReference type="InterPro" id="IPR003593">
    <property type="entry name" value="AAA+_ATPase"/>
</dbReference>
<evidence type="ECO:0000256" key="2">
    <source>
        <dbReference type="ARBA" id="ARBA00022741"/>
    </source>
</evidence>
<dbReference type="AlphaFoldDB" id="A0A2I0UWM9"/>
<keyword evidence="1" id="KW-0813">Transport</keyword>
<dbReference type="SMART" id="SM00382">
    <property type="entry name" value="AAA"/>
    <property type="match status" value="1"/>
</dbReference>
<keyword evidence="3 5" id="KW-0067">ATP-binding</keyword>
<evidence type="ECO:0000313" key="5">
    <source>
        <dbReference type="EMBL" id="PKU50484.1"/>
    </source>
</evidence>
<dbReference type="RefSeq" id="WP_058843877.1">
    <property type="nucleotide sequence ID" value="NZ_JAZBNI010000005.1"/>
</dbReference>
<feature type="domain" description="ABC transporter" evidence="4">
    <location>
        <begin position="3"/>
        <end position="235"/>
    </location>
</feature>
<dbReference type="Proteomes" id="UP000234956">
    <property type="component" value="Unassembled WGS sequence"/>
</dbReference>
<evidence type="ECO:0000313" key="6">
    <source>
        <dbReference type="Proteomes" id="UP000234956"/>
    </source>
</evidence>
<dbReference type="InterPro" id="IPR017871">
    <property type="entry name" value="ABC_transporter-like_CS"/>
</dbReference>
<comment type="caution">
    <text evidence="5">The sequence shown here is derived from an EMBL/GenBank/DDBJ whole genome shotgun (WGS) entry which is preliminary data.</text>
</comment>
<dbReference type="PANTHER" id="PTHR42794">
    <property type="entry name" value="HEMIN IMPORT ATP-BINDING PROTEIN HMUV"/>
    <property type="match status" value="1"/>
</dbReference>
<dbReference type="GO" id="GO:0005524">
    <property type="term" value="F:ATP binding"/>
    <property type="evidence" value="ECO:0007669"/>
    <property type="project" value="UniProtKB-KW"/>
</dbReference>
<dbReference type="InterPro" id="IPR003439">
    <property type="entry name" value="ABC_transporter-like_ATP-bd"/>
</dbReference>
<gene>
    <name evidence="5" type="ORF">CRI88_16990</name>
</gene>
<organism evidence="5 6">
    <name type="scientific">Lysinibacillus fusiformis</name>
    <dbReference type="NCBI Taxonomy" id="28031"/>
    <lineage>
        <taxon>Bacteria</taxon>
        <taxon>Bacillati</taxon>
        <taxon>Bacillota</taxon>
        <taxon>Bacilli</taxon>
        <taxon>Bacillales</taxon>
        <taxon>Bacillaceae</taxon>
        <taxon>Lysinibacillus</taxon>
    </lineage>
</organism>
<sequence>MELDVENVSFAVSDVEIIKSISLKVKEGQFVGIIGPNGCGKSTLLKNIYKVIKPTSGKIFLDDIDIVKSSAKEIAKKMGVVGQFNNSNFDFTVRDMVMMGRTPHKRMLESDTKNDIELVDNILRKVNLEHYASKHFSYLSGGEKQRVILARALAQEPQFLILDEPTNHLDIKYQIQILSLVQSLQIGTLAALHDLSIAAMYCEYLYVLKNGRILTHGKPEKLLTPSLVKEVYEVDCCIYQNNDTNNIVVAYHPALPNH</sequence>
<evidence type="ECO:0000256" key="1">
    <source>
        <dbReference type="ARBA" id="ARBA00022448"/>
    </source>
</evidence>